<dbReference type="EMBL" id="JAJVKT010000006">
    <property type="protein sequence ID" value="MCE7508329.1"/>
    <property type="molecule type" value="Genomic_DNA"/>
</dbReference>
<reference evidence="2" key="1">
    <citation type="submission" date="2022-01" db="EMBL/GenBank/DDBJ databases">
        <authorList>
            <person name="Karlyshev A.V."/>
            <person name="Jaspars M."/>
        </authorList>
    </citation>
    <scope>NUCLEOTIDE SEQUENCE</scope>
    <source>
        <strain evidence="2">AGSA3-2</strain>
    </source>
</reference>
<protein>
    <submittedName>
        <fullName evidence="2">CopG family transcriptional regulator</fullName>
    </submittedName>
</protein>
<dbReference type="KEGG" id="axe:P40_19495"/>
<evidence type="ECO:0000256" key="1">
    <source>
        <dbReference type="SAM" id="MobiDB-lite"/>
    </source>
</evidence>
<dbReference type="RefSeq" id="WP_080531649.1">
    <property type="nucleotide sequence ID" value="NZ_CBDDTQ010000006.1"/>
</dbReference>
<proteinExistence type="predicted"/>
<evidence type="ECO:0000313" key="3">
    <source>
        <dbReference type="Proteomes" id="UP001107961"/>
    </source>
</evidence>
<feature type="region of interest" description="Disordered" evidence="1">
    <location>
        <begin position="52"/>
        <end position="76"/>
    </location>
</feature>
<accession>A0A9Q3W3H6</accession>
<evidence type="ECO:0000313" key="2">
    <source>
        <dbReference type="EMBL" id="MCE7508329.1"/>
    </source>
</evidence>
<keyword evidence="3" id="KW-1185">Reference proteome</keyword>
<dbReference type="AlphaFoldDB" id="A0A9Q3W3H6"/>
<organism evidence="2 3">
    <name type="scientific">Alloalcanivorax xenomutans</name>
    <dbReference type="NCBI Taxonomy" id="1094342"/>
    <lineage>
        <taxon>Bacteria</taxon>
        <taxon>Pseudomonadati</taxon>
        <taxon>Pseudomonadota</taxon>
        <taxon>Gammaproteobacteria</taxon>
        <taxon>Oceanospirillales</taxon>
        <taxon>Alcanivoracaceae</taxon>
        <taxon>Alloalcanivorax</taxon>
    </lineage>
</organism>
<gene>
    <name evidence="2" type="ORF">LZG35_06730</name>
</gene>
<name>A0A9Q3W3H6_9GAMM</name>
<sequence length="76" mass="8423">MGQVTIYLDDESEKSLRAAAASSGVPVSRWIAELIKEKTRTDWPKEVRDLAGAWPDFPDEAELRPDGGSDVPREPL</sequence>
<dbReference type="Proteomes" id="UP001107961">
    <property type="component" value="Unassembled WGS sequence"/>
</dbReference>
<dbReference type="GeneID" id="94688487"/>
<comment type="caution">
    <text evidence="2">The sequence shown here is derived from an EMBL/GenBank/DDBJ whole genome shotgun (WGS) entry which is preliminary data.</text>
</comment>
<feature type="compositionally biased region" description="Basic and acidic residues" evidence="1">
    <location>
        <begin position="61"/>
        <end position="76"/>
    </location>
</feature>